<organism evidence="2 3">
    <name type="scientific">Vitis vinifera</name>
    <name type="common">Grape</name>
    <dbReference type="NCBI Taxonomy" id="29760"/>
    <lineage>
        <taxon>Eukaryota</taxon>
        <taxon>Viridiplantae</taxon>
        <taxon>Streptophyta</taxon>
        <taxon>Embryophyta</taxon>
        <taxon>Tracheophyta</taxon>
        <taxon>Spermatophyta</taxon>
        <taxon>Magnoliopsida</taxon>
        <taxon>eudicotyledons</taxon>
        <taxon>Gunneridae</taxon>
        <taxon>Pentapetalae</taxon>
        <taxon>rosids</taxon>
        <taxon>Vitales</taxon>
        <taxon>Vitaceae</taxon>
        <taxon>Viteae</taxon>
        <taxon>Vitis</taxon>
    </lineage>
</organism>
<protein>
    <submittedName>
        <fullName evidence="2">Uncharacterized protein</fullName>
    </submittedName>
</protein>
<name>A0A438DYR3_VITVI</name>
<feature type="region of interest" description="Disordered" evidence="1">
    <location>
        <begin position="140"/>
        <end position="172"/>
    </location>
</feature>
<dbReference type="AlphaFoldDB" id="A0A438DYR3"/>
<accession>A0A438DYR3</accession>
<evidence type="ECO:0000256" key="1">
    <source>
        <dbReference type="SAM" id="MobiDB-lite"/>
    </source>
</evidence>
<evidence type="ECO:0000313" key="3">
    <source>
        <dbReference type="Proteomes" id="UP000288805"/>
    </source>
</evidence>
<sequence>MSSRILDFQLPVKFFFSPFPILISSPQSHSKFSSAQLLSMSINNTGTNLILELLNIFSLGTLQLKKDISATHQSLNSSITPWMSPSLSNNLISPNLIFRERLILSRNTGFGILKNHFISLLILTNPVVFRAKKAQPVEAKAYQSTGEEQVDRLRSSGRGPVEEGSKPSLSPSSLLFPVKVILYRSRSDRGPVEVRLRQR</sequence>
<proteinExistence type="predicted"/>
<reference evidence="2 3" key="1">
    <citation type="journal article" date="2018" name="PLoS Genet.">
        <title>Population sequencing reveals clonal diversity and ancestral inbreeding in the grapevine cultivar Chardonnay.</title>
        <authorList>
            <person name="Roach M.J."/>
            <person name="Johnson D.L."/>
            <person name="Bohlmann J."/>
            <person name="van Vuuren H.J."/>
            <person name="Jones S.J."/>
            <person name="Pretorius I.S."/>
            <person name="Schmidt S.A."/>
            <person name="Borneman A.R."/>
        </authorList>
    </citation>
    <scope>NUCLEOTIDE SEQUENCE [LARGE SCALE GENOMIC DNA]</scope>
    <source>
        <strain evidence="3">cv. Chardonnay</strain>
        <tissue evidence="2">Leaf</tissue>
    </source>
</reference>
<gene>
    <name evidence="2" type="ORF">CK203_079163</name>
</gene>
<feature type="compositionally biased region" description="Basic and acidic residues" evidence="1">
    <location>
        <begin position="149"/>
        <end position="165"/>
    </location>
</feature>
<evidence type="ECO:0000313" key="2">
    <source>
        <dbReference type="EMBL" id="RVW40624.1"/>
    </source>
</evidence>
<dbReference type="EMBL" id="QGNW01001456">
    <property type="protein sequence ID" value="RVW40624.1"/>
    <property type="molecule type" value="Genomic_DNA"/>
</dbReference>
<comment type="caution">
    <text evidence="2">The sequence shown here is derived from an EMBL/GenBank/DDBJ whole genome shotgun (WGS) entry which is preliminary data.</text>
</comment>
<dbReference type="Proteomes" id="UP000288805">
    <property type="component" value="Unassembled WGS sequence"/>
</dbReference>